<sequence>MYVFSWFLSMILALMAAATIAFAMPRSAADELSAVTAPQSAIGAEINRAGAMVASCTGGAR</sequence>
<protein>
    <submittedName>
        <fullName evidence="2">Uncharacterized protein</fullName>
    </submittedName>
</protein>
<evidence type="ECO:0000256" key="1">
    <source>
        <dbReference type="SAM" id="SignalP"/>
    </source>
</evidence>
<proteinExistence type="predicted"/>
<dbReference type="eggNOG" id="ENOG5032PJU">
    <property type="taxonomic scope" value="Bacteria"/>
</dbReference>
<evidence type="ECO:0000313" key="3">
    <source>
        <dbReference type="Proteomes" id="UP000027439"/>
    </source>
</evidence>
<dbReference type="OrthoDB" id="9034492at2"/>
<keyword evidence="1" id="KW-0732">Signal</keyword>
<name>A0A069P7Y1_9BURK</name>
<accession>A0A069P7Y1</accession>
<evidence type="ECO:0000313" key="2">
    <source>
        <dbReference type="EMBL" id="KDR36698.1"/>
    </source>
</evidence>
<dbReference type="Proteomes" id="UP000027439">
    <property type="component" value="Unassembled WGS sequence"/>
</dbReference>
<gene>
    <name evidence="2" type="ORF">BG57_09835</name>
</gene>
<dbReference type="EMBL" id="JFHE01000002">
    <property type="protein sequence ID" value="KDR36698.1"/>
    <property type="molecule type" value="Genomic_DNA"/>
</dbReference>
<reference evidence="2 3" key="1">
    <citation type="submission" date="2014-03" db="EMBL/GenBank/DDBJ databases">
        <title>Draft Genome Sequences of Four Burkholderia Strains.</title>
        <authorList>
            <person name="Liu X.Y."/>
            <person name="Li C.X."/>
            <person name="Xu J.H."/>
        </authorList>
    </citation>
    <scope>NUCLEOTIDE SEQUENCE [LARGE SCALE GENOMIC DNA]</scope>
    <source>
        <strain evidence="2 3">R27</strain>
    </source>
</reference>
<feature type="signal peptide" evidence="1">
    <location>
        <begin position="1"/>
        <end position="23"/>
    </location>
</feature>
<feature type="chain" id="PRO_5001664052" evidence="1">
    <location>
        <begin position="24"/>
        <end position="61"/>
    </location>
</feature>
<dbReference type="AlphaFoldDB" id="A0A069P7Y1"/>
<organism evidence="2 3">
    <name type="scientific">Caballeronia grimmiae</name>
    <dbReference type="NCBI Taxonomy" id="1071679"/>
    <lineage>
        <taxon>Bacteria</taxon>
        <taxon>Pseudomonadati</taxon>
        <taxon>Pseudomonadota</taxon>
        <taxon>Betaproteobacteria</taxon>
        <taxon>Burkholderiales</taxon>
        <taxon>Burkholderiaceae</taxon>
        <taxon>Caballeronia</taxon>
    </lineage>
</organism>
<comment type="caution">
    <text evidence="2">The sequence shown here is derived from an EMBL/GenBank/DDBJ whole genome shotgun (WGS) entry which is preliminary data.</text>
</comment>
<dbReference type="STRING" id="1071679.BG57_09835"/>
<dbReference type="RefSeq" id="WP_152562486.1">
    <property type="nucleotide sequence ID" value="NZ_BMEG01000005.1"/>
</dbReference>